<evidence type="ECO:0000256" key="1">
    <source>
        <dbReference type="SAM" id="Coils"/>
    </source>
</evidence>
<dbReference type="Proteomes" id="UP001157006">
    <property type="component" value="Chromosome 2"/>
</dbReference>
<protein>
    <submittedName>
        <fullName evidence="2">Uncharacterized protein</fullName>
    </submittedName>
</protein>
<sequence length="147" mass="17185">MYKSLFKFCRDTHCRLIGYRPEVKTRTPVTQPLPYLQKSLGYDNKRKTDEPIDLQKRKKHASEEYVTGIGFSQNKQITITPADQVANPETIKLMQENMKLHTECLELEKRGEELNSKVVQLRSKIEEAQNEYNQLLAELQSLDVKEE</sequence>
<gene>
    <name evidence="2" type="ORF">VFH_II091040</name>
</gene>
<keyword evidence="1" id="KW-0175">Coiled coil</keyword>
<dbReference type="EMBL" id="OX451737">
    <property type="protein sequence ID" value="CAI8597638.1"/>
    <property type="molecule type" value="Genomic_DNA"/>
</dbReference>
<evidence type="ECO:0000313" key="3">
    <source>
        <dbReference type="Proteomes" id="UP001157006"/>
    </source>
</evidence>
<organism evidence="2 3">
    <name type="scientific">Vicia faba</name>
    <name type="common">Broad bean</name>
    <name type="synonym">Faba vulgaris</name>
    <dbReference type="NCBI Taxonomy" id="3906"/>
    <lineage>
        <taxon>Eukaryota</taxon>
        <taxon>Viridiplantae</taxon>
        <taxon>Streptophyta</taxon>
        <taxon>Embryophyta</taxon>
        <taxon>Tracheophyta</taxon>
        <taxon>Spermatophyta</taxon>
        <taxon>Magnoliopsida</taxon>
        <taxon>eudicotyledons</taxon>
        <taxon>Gunneridae</taxon>
        <taxon>Pentapetalae</taxon>
        <taxon>rosids</taxon>
        <taxon>fabids</taxon>
        <taxon>Fabales</taxon>
        <taxon>Fabaceae</taxon>
        <taxon>Papilionoideae</taxon>
        <taxon>50 kb inversion clade</taxon>
        <taxon>NPAAA clade</taxon>
        <taxon>Hologalegina</taxon>
        <taxon>IRL clade</taxon>
        <taxon>Fabeae</taxon>
        <taxon>Vicia</taxon>
    </lineage>
</organism>
<keyword evidence="3" id="KW-1185">Reference proteome</keyword>
<proteinExistence type="predicted"/>
<feature type="coiled-coil region" evidence="1">
    <location>
        <begin position="104"/>
        <end position="145"/>
    </location>
</feature>
<accession>A0AAV0ZJA3</accession>
<evidence type="ECO:0000313" key="2">
    <source>
        <dbReference type="EMBL" id="CAI8597638.1"/>
    </source>
</evidence>
<name>A0AAV0ZJA3_VICFA</name>
<reference evidence="2 3" key="1">
    <citation type="submission" date="2023-01" db="EMBL/GenBank/DDBJ databases">
        <authorList>
            <person name="Kreplak J."/>
        </authorList>
    </citation>
    <scope>NUCLEOTIDE SEQUENCE [LARGE SCALE GENOMIC DNA]</scope>
</reference>
<dbReference type="AlphaFoldDB" id="A0AAV0ZJA3"/>